<dbReference type="RefSeq" id="WP_027009274.1">
    <property type="nucleotide sequence ID" value="NZ_CP091521.1"/>
</dbReference>
<dbReference type="FunFam" id="3.40.50.720:FF:000084">
    <property type="entry name" value="Short-chain dehydrogenase reductase"/>
    <property type="match status" value="1"/>
</dbReference>
<organism evidence="5 6">
    <name type="scientific">Conchiformibius kuhniae</name>
    <dbReference type="NCBI Taxonomy" id="211502"/>
    <lineage>
        <taxon>Bacteria</taxon>
        <taxon>Pseudomonadati</taxon>
        <taxon>Pseudomonadota</taxon>
        <taxon>Betaproteobacteria</taxon>
        <taxon>Neisseriales</taxon>
        <taxon>Neisseriaceae</taxon>
        <taxon>Conchiformibius</taxon>
    </lineage>
</organism>
<dbReference type="PRINTS" id="PR00081">
    <property type="entry name" value="GDHRDH"/>
</dbReference>
<dbReference type="EMBL" id="CP091521">
    <property type="protein sequence ID" value="UOP04083.1"/>
    <property type="molecule type" value="Genomic_DNA"/>
</dbReference>
<dbReference type="KEGG" id="ckh:LVJ77_06265"/>
<evidence type="ECO:0000256" key="1">
    <source>
        <dbReference type="ARBA" id="ARBA00006484"/>
    </source>
</evidence>
<evidence type="ECO:0000259" key="4">
    <source>
        <dbReference type="SMART" id="SM00822"/>
    </source>
</evidence>
<dbReference type="NCBIfam" id="NF006384">
    <property type="entry name" value="PRK08628.1"/>
    <property type="match status" value="1"/>
</dbReference>
<dbReference type="CDD" id="cd05233">
    <property type="entry name" value="SDR_c"/>
    <property type="match status" value="1"/>
</dbReference>
<dbReference type="SMART" id="SM00822">
    <property type="entry name" value="PKS_KR"/>
    <property type="match status" value="1"/>
</dbReference>
<protein>
    <submittedName>
        <fullName evidence="5">SDR family oxidoreductase</fullName>
    </submittedName>
</protein>
<proteinExistence type="inferred from homology"/>
<evidence type="ECO:0000256" key="3">
    <source>
        <dbReference type="ARBA" id="ARBA00023027"/>
    </source>
</evidence>
<feature type="domain" description="Ketoreductase" evidence="4">
    <location>
        <begin position="8"/>
        <end position="190"/>
    </location>
</feature>
<comment type="similarity">
    <text evidence="1">Belongs to the short-chain dehydrogenases/reductases (SDR) family.</text>
</comment>
<accession>A0A8T9MW08</accession>
<dbReference type="InterPro" id="IPR057326">
    <property type="entry name" value="KR_dom"/>
</dbReference>
<name>A0A8T9MW08_9NEIS</name>
<dbReference type="GO" id="GO:0016491">
    <property type="term" value="F:oxidoreductase activity"/>
    <property type="evidence" value="ECO:0007669"/>
    <property type="project" value="UniProtKB-KW"/>
</dbReference>
<keyword evidence="2" id="KW-0560">Oxidoreductase</keyword>
<dbReference type="PANTHER" id="PTHR24321:SF8">
    <property type="entry name" value="ESTRADIOL 17-BETA-DEHYDROGENASE 8-RELATED"/>
    <property type="match status" value="1"/>
</dbReference>
<dbReference type="Pfam" id="PF13561">
    <property type="entry name" value="adh_short_C2"/>
    <property type="match status" value="1"/>
</dbReference>
<evidence type="ECO:0000313" key="6">
    <source>
        <dbReference type="Proteomes" id="UP000831534"/>
    </source>
</evidence>
<dbReference type="Proteomes" id="UP000831534">
    <property type="component" value="Chromosome"/>
</dbReference>
<dbReference type="Gene3D" id="3.40.50.720">
    <property type="entry name" value="NAD(P)-binding Rossmann-like Domain"/>
    <property type="match status" value="1"/>
</dbReference>
<keyword evidence="6" id="KW-1185">Reference proteome</keyword>
<dbReference type="InterPro" id="IPR002347">
    <property type="entry name" value="SDR_fam"/>
</dbReference>
<dbReference type="SUPFAM" id="SSF51735">
    <property type="entry name" value="NAD(P)-binding Rossmann-fold domains"/>
    <property type="match status" value="1"/>
</dbReference>
<sequence>MDLYLKDKVFLISGGGAGIGAAVSRTLAEEGAVPVVLGRSQPDADFWRELCRLQPRSRFVCTELTDEAACTAAVADAVSAYGRIDGLVNNAGVNDNVGLDGSTAAFRQSLEKNLIHYFVLMRECLPHLRETGGAVVNIGSKTAVTGQGQTSAYAAANGARMALTREWAAALSADGIRVNAVIPAEVMTPLYRRWIESFDAPQQKLAAITAKIPLGKRMTTPQEIADTTVFLLSPRAAHTTGQCLFVDGGYTHLDRALT</sequence>
<reference evidence="5" key="1">
    <citation type="journal article" date="2022" name="Res Sq">
        <title>Evolution of multicellular longitudinally dividing oral cavity symbionts (Neisseriaceae).</title>
        <authorList>
            <person name="Nyongesa S."/>
            <person name="Weber P."/>
            <person name="Bernet E."/>
            <person name="Pullido F."/>
            <person name="Nieckarz M."/>
            <person name="Delaby M."/>
            <person name="Nieves C."/>
            <person name="Viehboeck T."/>
            <person name="Krause N."/>
            <person name="Rivera-Millot A."/>
            <person name="Nakamura A."/>
            <person name="Vischer N."/>
            <person name="VanNieuwenhze M."/>
            <person name="Brun Y."/>
            <person name="Cava F."/>
            <person name="Bulgheresi S."/>
            <person name="Veyrier F."/>
        </authorList>
    </citation>
    <scope>NUCLEOTIDE SEQUENCE</scope>
    <source>
        <strain evidence="5">17694</strain>
    </source>
</reference>
<keyword evidence="3" id="KW-0520">NAD</keyword>
<dbReference type="PANTHER" id="PTHR24321">
    <property type="entry name" value="DEHYDROGENASES, SHORT CHAIN"/>
    <property type="match status" value="1"/>
</dbReference>
<reference evidence="5" key="2">
    <citation type="submission" date="2024-09" db="EMBL/GenBank/DDBJ databases">
        <authorList>
            <person name="Veyrier F.J."/>
        </authorList>
    </citation>
    <scope>NUCLEOTIDE SEQUENCE</scope>
    <source>
        <strain evidence="5">17694</strain>
    </source>
</reference>
<dbReference type="PRINTS" id="PR00080">
    <property type="entry name" value="SDRFAMILY"/>
</dbReference>
<evidence type="ECO:0000313" key="5">
    <source>
        <dbReference type="EMBL" id="UOP04083.1"/>
    </source>
</evidence>
<dbReference type="InterPro" id="IPR036291">
    <property type="entry name" value="NAD(P)-bd_dom_sf"/>
</dbReference>
<dbReference type="AlphaFoldDB" id="A0A8T9MW08"/>
<evidence type="ECO:0000256" key="2">
    <source>
        <dbReference type="ARBA" id="ARBA00023002"/>
    </source>
</evidence>
<gene>
    <name evidence="5" type="ORF">LVJ77_06265</name>
</gene>